<keyword evidence="3" id="KW-1185">Reference proteome</keyword>
<comment type="caution">
    <text evidence="2">The sequence shown here is derived from an EMBL/GenBank/DDBJ whole genome shotgun (WGS) entry which is preliminary data.</text>
</comment>
<gene>
    <name evidence="2" type="ORF">CTI12_AA504370</name>
</gene>
<reference evidence="2 3" key="1">
    <citation type="journal article" date="2018" name="Mol. Plant">
        <title>The genome of Artemisia annua provides insight into the evolution of Asteraceae family and artemisinin biosynthesis.</title>
        <authorList>
            <person name="Shen Q."/>
            <person name="Zhang L."/>
            <person name="Liao Z."/>
            <person name="Wang S."/>
            <person name="Yan T."/>
            <person name="Shi P."/>
            <person name="Liu M."/>
            <person name="Fu X."/>
            <person name="Pan Q."/>
            <person name="Wang Y."/>
            <person name="Lv Z."/>
            <person name="Lu X."/>
            <person name="Zhang F."/>
            <person name="Jiang W."/>
            <person name="Ma Y."/>
            <person name="Chen M."/>
            <person name="Hao X."/>
            <person name="Li L."/>
            <person name="Tang Y."/>
            <person name="Lv G."/>
            <person name="Zhou Y."/>
            <person name="Sun X."/>
            <person name="Brodelius P.E."/>
            <person name="Rose J.K.C."/>
            <person name="Tang K."/>
        </authorList>
    </citation>
    <scope>NUCLEOTIDE SEQUENCE [LARGE SCALE GENOMIC DNA]</scope>
    <source>
        <strain evidence="3">cv. Huhao1</strain>
        <tissue evidence="2">Leaf</tissue>
    </source>
</reference>
<accession>A0A2U1LD12</accession>
<dbReference type="PANTHER" id="PTHR34778:SF6">
    <property type="entry name" value="SHUGOSHIN C-TERMINAL DOMAIN-CONTAINING PROTEIN"/>
    <property type="match status" value="1"/>
</dbReference>
<feature type="compositionally biased region" description="Basic and acidic residues" evidence="1">
    <location>
        <begin position="1"/>
        <end position="22"/>
    </location>
</feature>
<evidence type="ECO:0000313" key="3">
    <source>
        <dbReference type="Proteomes" id="UP000245207"/>
    </source>
</evidence>
<organism evidence="2 3">
    <name type="scientific">Artemisia annua</name>
    <name type="common">Sweet wormwood</name>
    <dbReference type="NCBI Taxonomy" id="35608"/>
    <lineage>
        <taxon>Eukaryota</taxon>
        <taxon>Viridiplantae</taxon>
        <taxon>Streptophyta</taxon>
        <taxon>Embryophyta</taxon>
        <taxon>Tracheophyta</taxon>
        <taxon>Spermatophyta</taxon>
        <taxon>Magnoliopsida</taxon>
        <taxon>eudicotyledons</taxon>
        <taxon>Gunneridae</taxon>
        <taxon>Pentapetalae</taxon>
        <taxon>asterids</taxon>
        <taxon>campanulids</taxon>
        <taxon>Asterales</taxon>
        <taxon>Asteraceae</taxon>
        <taxon>Asteroideae</taxon>
        <taxon>Anthemideae</taxon>
        <taxon>Artemisiinae</taxon>
        <taxon>Artemisia</taxon>
    </lineage>
</organism>
<proteinExistence type="predicted"/>
<name>A0A2U1LD12_ARTAN</name>
<evidence type="ECO:0000256" key="1">
    <source>
        <dbReference type="SAM" id="MobiDB-lite"/>
    </source>
</evidence>
<dbReference type="PANTHER" id="PTHR34778">
    <property type="entry name" value="OS02G0580700 PROTEIN"/>
    <property type="match status" value="1"/>
</dbReference>
<feature type="region of interest" description="Disordered" evidence="1">
    <location>
        <begin position="1"/>
        <end position="42"/>
    </location>
</feature>
<dbReference type="AlphaFoldDB" id="A0A2U1LD12"/>
<dbReference type="OrthoDB" id="657513at2759"/>
<dbReference type="Proteomes" id="UP000245207">
    <property type="component" value="Unassembled WGS sequence"/>
</dbReference>
<sequence>MRHEKTAHTKELDVTEQFRCDKNSNPTKGAARSGPRSDNVLDSDTDLMFIDIGSKEIELYRNGYTHRIRATERNLVDGKSFSEDKPFENINTRRDLAINTDEKNR</sequence>
<dbReference type="EMBL" id="PKPP01010062">
    <property type="protein sequence ID" value="PWA46889.1"/>
    <property type="molecule type" value="Genomic_DNA"/>
</dbReference>
<evidence type="ECO:0000313" key="2">
    <source>
        <dbReference type="EMBL" id="PWA46889.1"/>
    </source>
</evidence>
<protein>
    <submittedName>
        <fullName evidence="2">Uncharacterized protein</fullName>
    </submittedName>
</protein>